<dbReference type="InterPro" id="IPR006385">
    <property type="entry name" value="HAD_hydro_SerB1"/>
</dbReference>
<dbReference type="NCBIfam" id="TIGR01488">
    <property type="entry name" value="HAD-SF-IB"/>
    <property type="match status" value="1"/>
</dbReference>
<dbReference type="GO" id="GO:0016787">
    <property type="term" value="F:hydrolase activity"/>
    <property type="evidence" value="ECO:0007669"/>
    <property type="project" value="UniProtKB-KW"/>
</dbReference>
<name>A0ABU4RAU5_9FLAO</name>
<dbReference type="RefSeq" id="WP_230001647.1">
    <property type="nucleotide sequence ID" value="NZ_CP087134.1"/>
</dbReference>
<dbReference type="Gene3D" id="3.40.50.1000">
    <property type="entry name" value="HAD superfamily/HAD-like"/>
    <property type="match status" value="1"/>
</dbReference>
<evidence type="ECO:0000256" key="2">
    <source>
        <dbReference type="ARBA" id="ARBA00022801"/>
    </source>
</evidence>
<dbReference type="InterPro" id="IPR050582">
    <property type="entry name" value="HAD-like_SerB"/>
</dbReference>
<accession>A0ABU4RAU5</accession>
<comment type="caution">
    <text evidence="4">The sequence shown here is derived from an EMBL/GenBank/DDBJ whole genome shotgun (WGS) entry which is preliminary data.</text>
</comment>
<dbReference type="Pfam" id="PF12710">
    <property type="entry name" value="HAD"/>
    <property type="match status" value="1"/>
</dbReference>
<evidence type="ECO:0000313" key="4">
    <source>
        <dbReference type="EMBL" id="MDX6189707.1"/>
    </source>
</evidence>
<dbReference type="NCBIfam" id="TIGR01490">
    <property type="entry name" value="HAD-SF-IB-hyp1"/>
    <property type="match status" value="1"/>
</dbReference>
<keyword evidence="2 4" id="KW-0378">Hydrolase</keyword>
<proteinExistence type="predicted"/>
<dbReference type="EMBL" id="JAWXVI010000005">
    <property type="protein sequence ID" value="MDX6189707.1"/>
    <property type="molecule type" value="Genomic_DNA"/>
</dbReference>
<dbReference type="Proteomes" id="UP001273350">
    <property type="component" value="Unassembled WGS sequence"/>
</dbReference>
<dbReference type="SUPFAM" id="SSF56784">
    <property type="entry name" value="HAD-like"/>
    <property type="match status" value="1"/>
</dbReference>
<evidence type="ECO:0000256" key="3">
    <source>
        <dbReference type="ARBA" id="ARBA00022842"/>
    </source>
</evidence>
<sequence length="225" mass="25743">MKNLPNDLHAAYFDVDGTLTKSNIVEPLMYIKKHVMSPSKYKLWKAILPIRFIYWTILDKINREMSTASIYRQYKGIAVEKMATLQNPCYQEKYKKKLYLKAFETVNLFKEQGIQIVLVSGSLDIFLQPLAEELDATLIATSLQIKNGIYTGEIEGRTVSGKWKAELVNEHAHKNQFDLEHCASFGNSTDDIPMLCSVKYPVAINPDKGLISFAQKNNWDSLIWS</sequence>
<keyword evidence="1" id="KW-0479">Metal-binding</keyword>
<dbReference type="PANTHER" id="PTHR43344">
    <property type="entry name" value="PHOSPHOSERINE PHOSPHATASE"/>
    <property type="match status" value="1"/>
</dbReference>
<evidence type="ECO:0000256" key="1">
    <source>
        <dbReference type="ARBA" id="ARBA00022723"/>
    </source>
</evidence>
<gene>
    <name evidence="4" type="ORF">SGQ83_10120</name>
</gene>
<evidence type="ECO:0000313" key="5">
    <source>
        <dbReference type="Proteomes" id="UP001273350"/>
    </source>
</evidence>
<dbReference type="Gene3D" id="1.20.1440.100">
    <property type="entry name" value="SG protein - dephosphorylation function"/>
    <property type="match status" value="1"/>
</dbReference>
<reference evidence="4 5" key="1">
    <citation type="submission" date="2023-11" db="EMBL/GenBank/DDBJ databases">
        <title>Unpublished Manusciprt.</title>
        <authorList>
            <person name="Saticioglu I.B."/>
            <person name="Ay H."/>
            <person name="Ajmi N."/>
            <person name="Altun S."/>
            <person name="Duman M."/>
        </authorList>
    </citation>
    <scope>NUCLEOTIDE SEQUENCE [LARGE SCALE GENOMIC DNA]</scope>
    <source>
        <strain evidence="4 5">Fl-318</strain>
    </source>
</reference>
<keyword evidence="3" id="KW-0460">Magnesium</keyword>
<dbReference type="InterPro" id="IPR023214">
    <property type="entry name" value="HAD_sf"/>
</dbReference>
<keyword evidence="5" id="KW-1185">Reference proteome</keyword>
<protein>
    <submittedName>
        <fullName evidence="4">HAD-IB family hydrolase</fullName>
    </submittedName>
</protein>
<dbReference type="InterPro" id="IPR036412">
    <property type="entry name" value="HAD-like_sf"/>
</dbReference>
<organism evidence="4 5">
    <name type="scientific">Flavobacterium cupriresistens</name>
    <dbReference type="NCBI Taxonomy" id="2893885"/>
    <lineage>
        <taxon>Bacteria</taxon>
        <taxon>Pseudomonadati</taxon>
        <taxon>Bacteroidota</taxon>
        <taxon>Flavobacteriia</taxon>
        <taxon>Flavobacteriales</taxon>
        <taxon>Flavobacteriaceae</taxon>
        <taxon>Flavobacterium</taxon>
    </lineage>
</organism>
<dbReference type="PANTHER" id="PTHR43344:SF13">
    <property type="entry name" value="PHOSPHATASE RV3661-RELATED"/>
    <property type="match status" value="1"/>
</dbReference>